<protein>
    <recommendedName>
        <fullName evidence="3">Sushi domain-containing protein</fullName>
    </recommendedName>
</protein>
<name>A0A7R9CPX5_TIMCR</name>
<accession>A0A7R9CPX5</accession>
<dbReference type="AlphaFoldDB" id="A0A7R9CPX5"/>
<sequence length="190" mass="20941">MALAIIFMIIWGTKEKATARHEESHSRGCRNQGLADQWTNDELRCGNVTERQTSHDMSSDANYNGLYLTIPPPLGFSGPESPPPSYEVAHVFDKPVQTPPPSYSAAVDLSGQPIWDHSYLPSQQHTPHWVPLSLSYYIPIPPPSGVPQDLSNLVEVGLNPSENQVRCRRGTRDWSGPKPTCLEQGLASLG</sequence>
<organism evidence="2">
    <name type="scientific">Timema cristinae</name>
    <name type="common">Walking stick</name>
    <dbReference type="NCBI Taxonomy" id="61476"/>
    <lineage>
        <taxon>Eukaryota</taxon>
        <taxon>Metazoa</taxon>
        <taxon>Ecdysozoa</taxon>
        <taxon>Arthropoda</taxon>
        <taxon>Hexapoda</taxon>
        <taxon>Insecta</taxon>
        <taxon>Pterygota</taxon>
        <taxon>Neoptera</taxon>
        <taxon>Polyneoptera</taxon>
        <taxon>Phasmatodea</taxon>
        <taxon>Timematodea</taxon>
        <taxon>Timematoidea</taxon>
        <taxon>Timematidae</taxon>
        <taxon>Timema</taxon>
    </lineage>
</organism>
<evidence type="ECO:0000256" key="1">
    <source>
        <dbReference type="SAM" id="SignalP"/>
    </source>
</evidence>
<gene>
    <name evidence="2" type="ORF">TCEB3V08_LOCUS5182</name>
</gene>
<reference evidence="2" key="1">
    <citation type="submission" date="2020-11" db="EMBL/GenBank/DDBJ databases">
        <authorList>
            <person name="Tran Van P."/>
        </authorList>
    </citation>
    <scope>NUCLEOTIDE SEQUENCE</scope>
</reference>
<proteinExistence type="predicted"/>
<feature type="signal peptide" evidence="1">
    <location>
        <begin position="1"/>
        <end position="19"/>
    </location>
</feature>
<keyword evidence="1" id="KW-0732">Signal</keyword>
<dbReference type="EMBL" id="OC317925">
    <property type="protein sequence ID" value="CAD7399772.1"/>
    <property type="molecule type" value="Genomic_DNA"/>
</dbReference>
<evidence type="ECO:0008006" key="3">
    <source>
        <dbReference type="Google" id="ProtNLM"/>
    </source>
</evidence>
<feature type="chain" id="PRO_5031302610" description="Sushi domain-containing protein" evidence="1">
    <location>
        <begin position="20"/>
        <end position="190"/>
    </location>
</feature>
<evidence type="ECO:0000313" key="2">
    <source>
        <dbReference type="EMBL" id="CAD7399772.1"/>
    </source>
</evidence>